<accession>A0A6S7DXH2</accession>
<comment type="pathway">
    <text evidence="1">Bacterial outer membrane biogenesis; LPS O-antigen biosynthesis.</text>
</comment>
<dbReference type="GO" id="GO:0047733">
    <property type="term" value="F:CDP-glucose 4,6-dehydratase activity"/>
    <property type="evidence" value="ECO:0007669"/>
    <property type="project" value="UniProtKB-EC"/>
</dbReference>
<dbReference type="EC" id="4.2.1.45" evidence="4"/>
<dbReference type="Gene3D" id="3.40.50.720">
    <property type="entry name" value="NAD(P)-binding Rossmann-like Domain"/>
    <property type="match status" value="1"/>
</dbReference>
<evidence type="ECO:0000313" key="4">
    <source>
        <dbReference type="EMBL" id="CAB3883531.1"/>
    </source>
</evidence>
<evidence type="ECO:0000259" key="3">
    <source>
        <dbReference type="Pfam" id="PF01370"/>
    </source>
</evidence>
<evidence type="ECO:0000256" key="1">
    <source>
        <dbReference type="ARBA" id="ARBA00005125"/>
    </source>
</evidence>
<dbReference type="InterPro" id="IPR036291">
    <property type="entry name" value="NAD(P)-bd_dom_sf"/>
</dbReference>
<sequence>MGPGKSAVEEMGVRQFGGAYEGARVLLTGHTGFKGSWLAAWLAQLGARVTGLSLPQLDEPSHWTQLSDCATDLRGDIRQSDTVADAVSQARPEIVFHLAAQTLVRQSYGAPLDSWSTNVMGTANVLEACRRTPGVRAVVIVTTDKVYANREWHWGYRENDTLGGHDPYSASKAACEILVASYRKSFWDKTAAPLLASARAGNVIGGGDWARDRLVPDLVKAVQGGQALEIRSPSSTRPWQHVLDCLSGYLMLGQRLLAGEAKFADSWNFGPAPQDNRTVAELLGMLSGHWPDLRWLARPPEQPLHEAGLLLLDCAKAHNVMGWQPTLTLGEAVAMTADWYRHHHQTGRSLASDQLRQYVERAAAAHRGWVLA</sequence>
<gene>
    <name evidence="4" type="primary">rfbG</name>
    <name evidence="4" type="ORF">LMG3328_03415</name>
</gene>
<feature type="domain" description="NAD-dependent epimerase/dehydratase" evidence="3">
    <location>
        <begin position="25"/>
        <end position="256"/>
    </location>
</feature>
<protein>
    <submittedName>
        <fullName evidence="4">CDP-glucose 4,6-dehydratase</fullName>
        <ecNumber evidence="4">4.2.1.45</ecNumber>
    </submittedName>
</protein>
<evidence type="ECO:0000313" key="5">
    <source>
        <dbReference type="Proteomes" id="UP000494122"/>
    </source>
</evidence>
<dbReference type="Gene3D" id="3.90.25.10">
    <property type="entry name" value="UDP-galactose 4-epimerase, domain 1"/>
    <property type="match status" value="1"/>
</dbReference>
<dbReference type="InterPro" id="IPR001509">
    <property type="entry name" value="Epimerase_deHydtase"/>
</dbReference>
<organism evidence="4 5">
    <name type="scientific">Achromobacter ruhlandii</name>
    <dbReference type="NCBI Taxonomy" id="72557"/>
    <lineage>
        <taxon>Bacteria</taxon>
        <taxon>Pseudomonadati</taxon>
        <taxon>Pseudomonadota</taxon>
        <taxon>Betaproteobacteria</taxon>
        <taxon>Burkholderiales</taxon>
        <taxon>Alcaligenaceae</taxon>
        <taxon>Achromobacter</taxon>
    </lineage>
</organism>
<name>A0A6S7DXH2_9BURK</name>
<dbReference type="EMBL" id="CADILE010000010">
    <property type="protein sequence ID" value="CAB3883531.1"/>
    <property type="molecule type" value="Genomic_DNA"/>
</dbReference>
<dbReference type="InterPro" id="IPR013445">
    <property type="entry name" value="CDP_4_6_deHydtase"/>
</dbReference>
<dbReference type="NCBIfam" id="TIGR02622">
    <property type="entry name" value="CDP_4_6_dhtase"/>
    <property type="match status" value="1"/>
</dbReference>
<comment type="similarity">
    <text evidence="2">Belongs to the NAD(P)-dependent epimerase/dehydratase family.</text>
</comment>
<reference evidence="4 5" key="1">
    <citation type="submission" date="2020-04" db="EMBL/GenBank/DDBJ databases">
        <authorList>
            <person name="De Canck E."/>
        </authorList>
    </citation>
    <scope>NUCLEOTIDE SEQUENCE [LARGE SCALE GENOMIC DNA]</scope>
    <source>
        <strain evidence="4 5">LMG 3328</strain>
    </source>
</reference>
<dbReference type="PANTHER" id="PTHR43000">
    <property type="entry name" value="DTDP-D-GLUCOSE 4,6-DEHYDRATASE-RELATED"/>
    <property type="match status" value="1"/>
</dbReference>
<dbReference type="AlphaFoldDB" id="A0A6S7DXH2"/>
<dbReference type="SUPFAM" id="SSF51735">
    <property type="entry name" value="NAD(P)-binding Rossmann-fold domains"/>
    <property type="match status" value="1"/>
</dbReference>
<dbReference type="Proteomes" id="UP000494122">
    <property type="component" value="Unassembled WGS sequence"/>
</dbReference>
<keyword evidence="4" id="KW-0456">Lyase</keyword>
<proteinExistence type="inferred from homology"/>
<dbReference type="Pfam" id="PF01370">
    <property type="entry name" value="Epimerase"/>
    <property type="match status" value="1"/>
</dbReference>
<evidence type="ECO:0000256" key="2">
    <source>
        <dbReference type="ARBA" id="ARBA00007637"/>
    </source>
</evidence>